<evidence type="ECO:0000256" key="1">
    <source>
        <dbReference type="SAM" id="MobiDB-lite"/>
    </source>
</evidence>
<organism evidence="3 4">
    <name type="scientific">Chitinasiproducens palmae</name>
    <dbReference type="NCBI Taxonomy" id="1770053"/>
    <lineage>
        <taxon>Bacteria</taxon>
        <taxon>Pseudomonadati</taxon>
        <taxon>Pseudomonadota</taxon>
        <taxon>Betaproteobacteria</taxon>
        <taxon>Burkholderiales</taxon>
        <taxon>Burkholderiaceae</taxon>
        <taxon>Chitinasiproducens</taxon>
    </lineage>
</organism>
<dbReference type="EMBL" id="FNLO01000010">
    <property type="protein sequence ID" value="SDV49977.1"/>
    <property type="molecule type" value="Genomic_DNA"/>
</dbReference>
<accession>A0A1H2PTE8</accession>
<dbReference type="AlphaFoldDB" id="A0A1H2PTE8"/>
<evidence type="ECO:0000256" key="2">
    <source>
        <dbReference type="SAM" id="SignalP"/>
    </source>
</evidence>
<dbReference type="OrthoDB" id="9130855at2"/>
<dbReference type="RefSeq" id="WP_139169726.1">
    <property type="nucleotide sequence ID" value="NZ_FNLO01000010.1"/>
</dbReference>
<dbReference type="Proteomes" id="UP000243719">
    <property type="component" value="Unassembled WGS sequence"/>
</dbReference>
<dbReference type="NCBIfam" id="NF047384">
    <property type="entry name" value="BspC_dom"/>
    <property type="match status" value="1"/>
</dbReference>
<feature type="compositionally biased region" description="Polar residues" evidence="1">
    <location>
        <begin position="150"/>
        <end position="165"/>
    </location>
</feature>
<reference evidence="4" key="1">
    <citation type="submission" date="2016-09" db="EMBL/GenBank/DDBJ databases">
        <authorList>
            <person name="Varghese N."/>
            <person name="Submissions S."/>
        </authorList>
    </citation>
    <scope>NUCLEOTIDE SEQUENCE [LARGE SCALE GENOMIC DNA]</scope>
    <source>
        <strain evidence="4">JS23</strain>
    </source>
</reference>
<feature type="chain" id="PRO_5017359144" evidence="2">
    <location>
        <begin position="30"/>
        <end position="201"/>
    </location>
</feature>
<name>A0A1H2PTE8_9BURK</name>
<gene>
    <name evidence="3" type="ORF">SAMN05216551_11022</name>
</gene>
<protein>
    <submittedName>
        <fullName evidence="3">Uncharacterized protein</fullName>
    </submittedName>
</protein>
<evidence type="ECO:0000313" key="4">
    <source>
        <dbReference type="Proteomes" id="UP000243719"/>
    </source>
</evidence>
<evidence type="ECO:0000313" key="3">
    <source>
        <dbReference type="EMBL" id="SDV49977.1"/>
    </source>
</evidence>
<proteinExistence type="predicted"/>
<sequence>MNRIPLFSRLRRAVCGLLALAAGVQPAFADQLERHQQIVGDLVAQGVMPAVADCAAHASFVVPTSPRYDRVEFPPQFLDTTHASVEPWTGPFDSHKQRTEVDTVVSVKGLGYTKTDPSGQPDLLSFRCGYLNNTMLAFGYDDPGGATPTARRSTGGSRRQASATRRGSARSKATARKSTGASTSRKAGSTAKRSTKGTAKR</sequence>
<keyword evidence="4" id="KW-1185">Reference proteome</keyword>
<feature type="compositionally biased region" description="Polar residues" evidence="1">
    <location>
        <begin position="176"/>
        <end position="187"/>
    </location>
</feature>
<feature type="region of interest" description="Disordered" evidence="1">
    <location>
        <begin position="141"/>
        <end position="201"/>
    </location>
</feature>
<keyword evidence="2" id="KW-0732">Signal</keyword>
<feature type="signal peptide" evidence="2">
    <location>
        <begin position="1"/>
        <end position="29"/>
    </location>
</feature>
<dbReference type="InterPro" id="IPR059225">
    <property type="entry name" value="BspC"/>
</dbReference>